<proteinExistence type="inferred from homology"/>
<keyword evidence="2" id="KW-0001">2Fe-2S</keyword>
<dbReference type="InterPro" id="IPR036249">
    <property type="entry name" value="Thioredoxin-like_sf"/>
</dbReference>
<evidence type="ECO:0000256" key="4">
    <source>
        <dbReference type="ARBA" id="ARBA00023004"/>
    </source>
</evidence>
<comment type="caution">
    <text evidence="7">The sequence shown here is derived from an EMBL/GenBank/DDBJ whole genome shotgun (WGS) entry which is preliminary data.</text>
</comment>
<dbReference type="Gene3D" id="1.10.10.1590">
    <property type="entry name" value="NADH-quinone oxidoreductase subunit E"/>
    <property type="match status" value="1"/>
</dbReference>
<dbReference type="PROSITE" id="PS01099">
    <property type="entry name" value="COMPLEX1_24K"/>
    <property type="match status" value="1"/>
</dbReference>
<evidence type="ECO:0000256" key="3">
    <source>
        <dbReference type="ARBA" id="ARBA00022723"/>
    </source>
</evidence>
<keyword evidence="4" id="KW-0408">Iron</keyword>
<evidence type="ECO:0008006" key="8">
    <source>
        <dbReference type="Google" id="ProtNLM"/>
    </source>
</evidence>
<dbReference type="PANTHER" id="PTHR43342">
    <property type="entry name" value="NADH-QUINONE OXIDOREDUCTASE, E SUBUNIT"/>
    <property type="match status" value="1"/>
</dbReference>
<sequence length="174" mass="19255">MISKISPKDEVLAKARKRFDKDILDYINECMQKDHPKSFLIAVLHRVQEKYGYLSKDNLQAVAYLMDIPAAKVSGVASFYHLFHLKPKGKVVISICMGTACFVKGAEKVAKKFTEELGIELGQTTTDNQFTLTSTRCLGMCAMAPVVKIGEDIHAKVTPDGVPSLLEKYSKAAK</sequence>
<keyword evidence="3" id="KW-0479">Metal-binding</keyword>
<accession>A0A0F9L1T0</accession>
<dbReference type="InterPro" id="IPR028431">
    <property type="entry name" value="NADP_DH_HndA-like"/>
</dbReference>
<reference evidence="7" key="1">
    <citation type="journal article" date="2015" name="Nature">
        <title>Complex archaea that bridge the gap between prokaryotes and eukaryotes.</title>
        <authorList>
            <person name="Spang A."/>
            <person name="Saw J.H."/>
            <person name="Jorgensen S.L."/>
            <person name="Zaremba-Niedzwiedzka K."/>
            <person name="Martijn J."/>
            <person name="Lind A.E."/>
            <person name="van Eijk R."/>
            <person name="Schleper C."/>
            <person name="Guy L."/>
            <person name="Ettema T.J."/>
        </authorList>
    </citation>
    <scope>NUCLEOTIDE SEQUENCE</scope>
</reference>
<dbReference type="GO" id="GO:0046872">
    <property type="term" value="F:metal ion binding"/>
    <property type="evidence" value="ECO:0007669"/>
    <property type="project" value="UniProtKB-KW"/>
</dbReference>
<dbReference type="InterPro" id="IPR042128">
    <property type="entry name" value="NuoE_dom"/>
</dbReference>
<dbReference type="FunFam" id="3.40.30.10:FF:000015">
    <property type="entry name" value="NADH-quinone oxidoreductase subunit E"/>
    <property type="match status" value="1"/>
</dbReference>
<dbReference type="PIRSF" id="PIRSF000216">
    <property type="entry name" value="NADH_DH_24kDa"/>
    <property type="match status" value="1"/>
</dbReference>
<gene>
    <name evidence="7" type="ORF">LCGC14_1333770</name>
</gene>
<protein>
    <recommendedName>
        <fullName evidence="8">NADH:ubiquinone oxidoreductase 24 kD subunit</fullName>
    </recommendedName>
</protein>
<dbReference type="AlphaFoldDB" id="A0A0F9L1T0"/>
<dbReference type="GO" id="GO:0016491">
    <property type="term" value="F:oxidoreductase activity"/>
    <property type="evidence" value="ECO:0007669"/>
    <property type="project" value="InterPro"/>
</dbReference>
<dbReference type="Pfam" id="PF01257">
    <property type="entry name" value="2Fe-2S_thioredx"/>
    <property type="match status" value="1"/>
</dbReference>
<dbReference type="InterPro" id="IPR041921">
    <property type="entry name" value="NuoE_N"/>
</dbReference>
<dbReference type="SUPFAM" id="SSF52833">
    <property type="entry name" value="Thioredoxin-like"/>
    <property type="match status" value="1"/>
</dbReference>
<dbReference type="NCBIfam" id="NF005722">
    <property type="entry name" value="PRK07539.1-2"/>
    <property type="match status" value="1"/>
</dbReference>
<evidence type="ECO:0000256" key="6">
    <source>
        <dbReference type="ARBA" id="ARBA00034078"/>
    </source>
</evidence>
<dbReference type="PANTHER" id="PTHR43342:SF2">
    <property type="entry name" value="POTENTIAL NAD-REDUCING HYDROGENASE SUBUNIT"/>
    <property type="match status" value="1"/>
</dbReference>
<dbReference type="EMBL" id="LAZR01008087">
    <property type="protein sequence ID" value="KKM81046.1"/>
    <property type="molecule type" value="Genomic_DNA"/>
</dbReference>
<evidence type="ECO:0000313" key="7">
    <source>
        <dbReference type="EMBL" id="KKM81046.1"/>
    </source>
</evidence>
<evidence type="ECO:0000256" key="5">
    <source>
        <dbReference type="ARBA" id="ARBA00023014"/>
    </source>
</evidence>
<dbReference type="InterPro" id="IPR002023">
    <property type="entry name" value="NuoE-like"/>
</dbReference>
<name>A0A0F9L1T0_9ZZZZ</name>
<comment type="cofactor">
    <cofactor evidence="6">
        <name>[2Fe-2S] cluster</name>
        <dbReference type="ChEBI" id="CHEBI:190135"/>
    </cofactor>
</comment>
<dbReference type="GO" id="GO:0051537">
    <property type="term" value="F:2 iron, 2 sulfur cluster binding"/>
    <property type="evidence" value="ECO:0007669"/>
    <property type="project" value="UniProtKB-KW"/>
</dbReference>
<dbReference type="Gene3D" id="3.40.30.10">
    <property type="entry name" value="Glutaredoxin"/>
    <property type="match status" value="1"/>
</dbReference>
<evidence type="ECO:0000256" key="2">
    <source>
        <dbReference type="ARBA" id="ARBA00022714"/>
    </source>
</evidence>
<evidence type="ECO:0000256" key="1">
    <source>
        <dbReference type="ARBA" id="ARBA00010643"/>
    </source>
</evidence>
<organism evidence="7">
    <name type="scientific">marine sediment metagenome</name>
    <dbReference type="NCBI Taxonomy" id="412755"/>
    <lineage>
        <taxon>unclassified sequences</taxon>
        <taxon>metagenomes</taxon>
        <taxon>ecological metagenomes</taxon>
    </lineage>
</organism>
<dbReference type="CDD" id="cd03064">
    <property type="entry name" value="TRX_Fd_NuoE"/>
    <property type="match status" value="1"/>
</dbReference>
<keyword evidence="5" id="KW-0411">Iron-sulfur</keyword>
<comment type="similarity">
    <text evidence="1">Belongs to the complex I 24 kDa subunit family.</text>
</comment>